<accession>A0ABW6A3E0</accession>
<evidence type="ECO:0000313" key="2">
    <source>
        <dbReference type="Proteomes" id="UP001597511"/>
    </source>
</evidence>
<dbReference type="InterPro" id="IPR047690">
    <property type="entry name" value="IPExxxVDY_fam"/>
</dbReference>
<organism evidence="1 2">
    <name type="scientific">Terrimonas rubra</name>
    <dbReference type="NCBI Taxonomy" id="1035890"/>
    <lineage>
        <taxon>Bacteria</taxon>
        <taxon>Pseudomonadati</taxon>
        <taxon>Bacteroidota</taxon>
        <taxon>Chitinophagia</taxon>
        <taxon>Chitinophagales</taxon>
        <taxon>Chitinophagaceae</taxon>
        <taxon>Terrimonas</taxon>
    </lineage>
</organism>
<dbReference type="Proteomes" id="UP001597511">
    <property type="component" value="Unassembled WGS sequence"/>
</dbReference>
<evidence type="ECO:0000313" key="1">
    <source>
        <dbReference type="EMBL" id="MFD2918970.1"/>
    </source>
</evidence>
<gene>
    <name evidence="1" type="ORF">ACFS6H_04550</name>
</gene>
<protein>
    <submittedName>
        <fullName evidence="1">IPExxxVDY family protein</fullName>
    </submittedName>
</protein>
<keyword evidence="2" id="KW-1185">Reference proteome</keyword>
<reference evidence="2" key="1">
    <citation type="journal article" date="2019" name="Int. J. Syst. Evol. Microbiol.">
        <title>The Global Catalogue of Microorganisms (GCM) 10K type strain sequencing project: providing services to taxonomists for standard genome sequencing and annotation.</title>
        <authorList>
            <consortium name="The Broad Institute Genomics Platform"/>
            <consortium name="The Broad Institute Genome Sequencing Center for Infectious Disease"/>
            <person name="Wu L."/>
            <person name="Ma J."/>
        </authorList>
    </citation>
    <scope>NUCLEOTIDE SEQUENCE [LARGE SCALE GENOMIC DNA]</scope>
    <source>
        <strain evidence="2">KCTC 23299</strain>
    </source>
</reference>
<dbReference type="NCBIfam" id="NF033205">
    <property type="entry name" value="IPExxxVDY"/>
    <property type="match status" value="1"/>
</dbReference>
<name>A0ABW6A3E0_9BACT</name>
<dbReference type="RefSeq" id="WP_386095666.1">
    <property type="nucleotide sequence ID" value="NZ_JBHUOZ010000001.1"/>
</dbReference>
<sequence>MADKNFKLSINTYELAEEFFEDTRLLGIMAPIKDYQFCWQLNNLMDIDFRINIDIEIQLRRKNRNYYFSVYEYQDPTGTLCHYLYRNLFDGEYLLPEFKHLDFLWLMKNDIVADDYLKETIQALRSINGVQLVTELTNEKIKNKEHLIF</sequence>
<dbReference type="EMBL" id="JBHUOZ010000001">
    <property type="protein sequence ID" value="MFD2918970.1"/>
    <property type="molecule type" value="Genomic_DNA"/>
</dbReference>
<comment type="caution">
    <text evidence="1">The sequence shown here is derived from an EMBL/GenBank/DDBJ whole genome shotgun (WGS) entry which is preliminary data.</text>
</comment>
<proteinExistence type="predicted"/>